<proteinExistence type="inferred from homology"/>
<comment type="function">
    <text evidence="16">Thiol-specific peroxidase that catalyzes the reduction of hydrogen peroxide and organic hydroperoxides to water and alcohols, respectively. Plays a role in cell protection against oxidative stress by detoxifying peroxides.</text>
</comment>
<feature type="active site" description="Cysteine sulfenic acid (-SOH) intermediate; for peroxidase activity" evidence="15">
    <location>
        <position position="49"/>
    </location>
</feature>
<protein>
    <recommendedName>
        <fullName evidence="5 16">Alkyl hydroperoxide reductase C</fullName>
        <ecNumber evidence="4 16">1.11.1.26</ecNumber>
    </recommendedName>
    <alternativeName>
        <fullName evidence="12 16">Peroxiredoxin</fullName>
    </alternativeName>
    <alternativeName>
        <fullName evidence="13 16">Thioredoxin peroxidase</fullName>
    </alternativeName>
</protein>
<dbReference type="Proteomes" id="UP000255124">
    <property type="component" value="Unassembled WGS sequence"/>
</dbReference>
<evidence type="ECO:0000313" key="21">
    <source>
        <dbReference type="Proteomes" id="UP000255124"/>
    </source>
</evidence>
<comment type="catalytic activity">
    <reaction evidence="14 16">
        <text>a hydroperoxide + NADH + H(+) = an alcohol + NAD(+) + H2O</text>
        <dbReference type="Rhea" id="RHEA:62628"/>
        <dbReference type="ChEBI" id="CHEBI:15377"/>
        <dbReference type="ChEBI" id="CHEBI:15378"/>
        <dbReference type="ChEBI" id="CHEBI:30879"/>
        <dbReference type="ChEBI" id="CHEBI:35924"/>
        <dbReference type="ChEBI" id="CHEBI:57540"/>
        <dbReference type="ChEBI" id="CHEBI:57945"/>
        <dbReference type="EC" id="1.11.1.26"/>
    </reaction>
</comment>
<dbReference type="InterPro" id="IPR000866">
    <property type="entry name" value="AhpC/TSA"/>
</dbReference>
<evidence type="ECO:0000256" key="15">
    <source>
        <dbReference type="PIRSR" id="PIRSR000239-1"/>
    </source>
</evidence>
<evidence type="ECO:0000313" key="20">
    <source>
        <dbReference type="Proteomes" id="UP000234335"/>
    </source>
</evidence>
<dbReference type="GO" id="GO:0006979">
    <property type="term" value="P:response to oxidative stress"/>
    <property type="evidence" value="ECO:0007669"/>
    <property type="project" value="UniProtKB-UniRule"/>
</dbReference>
<dbReference type="Pfam" id="PF00578">
    <property type="entry name" value="AhpC-TSA"/>
    <property type="match status" value="1"/>
</dbReference>
<evidence type="ECO:0000259" key="17">
    <source>
        <dbReference type="PROSITE" id="PS51352"/>
    </source>
</evidence>
<keyword evidence="8 16" id="KW-0049">Antioxidant</keyword>
<dbReference type="GO" id="GO:0045454">
    <property type="term" value="P:cell redox homeostasis"/>
    <property type="evidence" value="ECO:0007669"/>
    <property type="project" value="TreeGrafter"/>
</dbReference>
<dbReference type="PANTHER" id="PTHR10681">
    <property type="entry name" value="THIOREDOXIN PEROXIDASE"/>
    <property type="match status" value="1"/>
</dbReference>
<comment type="similarity">
    <text evidence="2 16">Belongs to the peroxiredoxin family. AhpC/Prx1 subfamily.</text>
</comment>
<accession>A0A2I1MBX9</accession>
<evidence type="ECO:0000256" key="16">
    <source>
        <dbReference type="RuleBase" id="RU366004"/>
    </source>
</evidence>
<evidence type="ECO:0000256" key="13">
    <source>
        <dbReference type="ARBA" id="ARBA00032824"/>
    </source>
</evidence>
<dbReference type="SUPFAM" id="SSF52833">
    <property type="entry name" value="Thioredoxin-like"/>
    <property type="match status" value="1"/>
</dbReference>
<evidence type="ECO:0000256" key="10">
    <source>
        <dbReference type="ARBA" id="ARBA00023157"/>
    </source>
</evidence>
<keyword evidence="7 16" id="KW-0575">Peroxidase</keyword>
<evidence type="ECO:0000256" key="8">
    <source>
        <dbReference type="ARBA" id="ARBA00022862"/>
    </source>
</evidence>
<dbReference type="CDD" id="cd03015">
    <property type="entry name" value="PRX_Typ2cys"/>
    <property type="match status" value="1"/>
</dbReference>
<dbReference type="PIRSF" id="PIRSF000239">
    <property type="entry name" value="AHPC"/>
    <property type="match status" value="1"/>
</dbReference>
<evidence type="ECO:0000313" key="18">
    <source>
        <dbReference type="EMBL" id="PKZ17628.1"/>
    </source>
</evidence>
<evidence type="ECO:0000256" key="9">
    <source>
        <dbReference type="ARBA" id="ARBA00023002"/>
    </source>
</evidence>
<dbReference type="AlphaFoldDB" id="A0A2I1MBX9"/>
<dbReference type="InterPro" id="IPR017559">
    <property type="entry name" value="AhpC"/>
</dbReference>
<dbReference type="InterPro" id="IPR019479">
    <property type="entry name" value="Peroxiredoxin_C"/>
</dbReference>
<dbReference type="FunFam" id="3.40.30.10:FF:000002">
    <property type="entry name" value="Alkyl hydroperoxide reductase C"/>
    <property type="match status" value="1"/>
</dbReference>
<dbReference type="PANTHER" id="PTHR10681:SF121">
    <property type="entry name" value="ALKYL HYDROPEROXIDE REDUCTASE C"/>
    <property type="match status" value="1"/>
</dbReference>
<evidence type="ECO:0000256" key="11">
    <source>
        <dbReference type="ARBA" id="ARBA00023284"/>
    </source>
</evidence>
<feature type="domain" description="Thioredoxin" evidence="17">
    <location>
        <begin position="2"/>
        <end position="158"/>
    </location>
</feature>
<keyword evidence="20" id="KW-1185">Reference proteome</keyword>
<keyword evidence="11 16" id="KW-0676">Redox-active center</keyword>
<evidence type="ECO:0000256" key="5">
    <source>
        <dbReference type="ARBA" id="ARBA00017462"/>
    </source>
</evidence>
<comment type="subunit">
    <text evidence="3">Homodimer; disulfide-linked, upon oxidation. 5 homodimers assemble to form a ring-like decamer.</text>
</comment>
<dbReference type="EMBL" id="PKGS01000001">
    <property type="protein sequence ID" value="PKZ17628.1"/>
    <property type="molecule type" value="Genomic_DNA"/>
</dbReference>
<dbReference type="InterPro" id="IPR024706">
    <property type="entry name" value="Peroxiredoxin_AhpC-typ"/>
</dbReference>
<dbReference type="InterPro" id="IPR036249">
    <property type="entry name" value="Thioredoxin-like_sf"/>
</dbReference>
<dbReference type="GO" id="GO:0008379">
    <property type="term" value="F:thioredoxin peroxidase activity"/>
    <property type="evidence" value="ECO:0007669"/>
    <property type="project" value="TreeGrafter"/>
</dbReference>
<dbReference type="Gene3D" id="3.40.30.10">
    <property type="entry name" value="Glutaredoxin"/>
    <property type="match status" value="1"/>
</dbReference>
<evidence type="ECO:0000313" key="19">
    <source>
        <dbReference type="EMBL" id="SUU93311.1"/>
    </source>
</evidence>
<name>A0A2I1MBX9_9FIRM</name>
<evidence type="ECO:0000256" key="14">
    <source>
        <dbReference type="ARBA" id="ARBA00047572"/>
    </source>
</evidence>
<keyword evidence="6 16" id="KW-0963">Cytoplasm</keyword>
<dbReference type="GO" id="GO:0102039">
    <property type="term" value="F:NADH-dependent peroxiredoxin activity"/>
    <property type="evidence" value="ECO:0007669"/>
    <property type="project" value="UniProtKB-EC"/>
</dbReference>
<evidence type="ECO:0000256" key="1">
    <source>
        <dbReference type="ARBA" id="ARBA00004496"/>
    </source>
</evidence>
<evidence type="ECO:0000256" key="4">
    <source>
        <dbReference type="ARBA" id="ARBA00013021"/>
    </source>
</evidence>
<evidence type="ECO:0000256" key="2">
    <source>
        <dbReference type="ARBA" id="ARBA00009796"/>
    </source>
</evidence>
<dbReference type="GO" id="GO:0033554">
    <property type="term" value="P:cellular response to stress"/>
    <property type="evidence" value="ECO:0007669"/>
    <property type="project" value="TreeGrafter"/>
</dbReference>
<dbReference type="OrthoDB" id="9812811at2"/>
<dbReference type="EMBL" id="UFTA01000002">
    <property type="protein sequence ID" value="SUU93311.1"/>
    <property type="molecule type" value="Genomic_DNA"/>
</dbReference>
<dbReference type="InterPro" id="IPR050217">
    <property type="entry name" value="Peroxiredoxin"/>
</dbReference>
<dbReference type="NCBIfam" id="TIGR03137">
    <property type="entry name" value="AhpC"/>
    <property type="match status" value="1"/>
</dbReference>
<gene>
    <name evidence="18" type="primary">ahpC</name>
    <name evidence="18" type="ORF">CYJ34_02670</name>
    <name evidence="19" type="ORF">NCTC9810_01663</name>
</gene>
<sequence length="189" mass="21114">MAFIGKTLPEFELEAYNPAKDEFTTVSSENLKGNWKVLIFYPADFTFVCPTELEDMQDNYEALKDLGAEVYSVSVDTHFVHKAWHDNSERISKLQYTMISDSNKELARELDILDDSGKALRATFVVDPDNIIQTVEINADGIGRKAAVNIDKIKAAKYVAEHPGEACPAKWQEEGDEVLTPGLDLVGKL</sequence>
<dbReference type="PROSITE" id="PS51352">
    <property type="entry name" value="THIOREDOXIN_2"/>
    <property type="match status" value="1"/>
</dbReference>
<reference evidence="18 20" key="1">
    <citation type="submission" date="2017-12" db="EMBL/GenBank/DDBJ databases">
        <title>Phylogenetic diversity of female urinary microbiome.</title>
        <authorList>
            <person name="Thomas-White K."/>
            <person name="Wolfe A.J."/>
        </authorList>
    </citation>
    <scope>NUCLEOTIDE SEQUENCE [LARGE SCALE GENOMIC DNA]</scope>
    <source>
        <strain evidence="18 20">UMB0119</strain>
    </source>
</reference>
<evidence type="ECO:0000256" key="7">
    <source>
        <dbReference type="ARBA" id="ARBA00022559"/>
    </source>
</evidence>
<evidence type="ECO:0000256" key="6">
    <source>
        <dbReference type="ARBA" id="ARBA00022490"/>
    </source>
</evidence>
<dbReference type="InterPro" id="IPR013766">
    <property type="entry name" value="Thioredoxin_domain"/>
</dbReference>
<evidence type="ECO:0000256" key="3">
    <source>
        <dbReference type="ARBA" id="ARBA00011654"/>
    </source>
</evidence>
<dbReference type="RefSeq" id="WP_101539787.1">
    <property type="nucleotide sequence ID" value="NZ_CALTZC010000006.1"/>
</dbReference>
<dbReference type="Proteomes" id="UP000234335">
    <property type="component" value="Unassembled WGS sequence"/>
</dbReference>
<dbReference type="GO" id="GO:0042744">
    <property type="term" value="P:hydrogen peroxide catabolic process"/>
    <property type="evidence" value="ECO:0007669"/>
    <property type="project" value="TreeGrafter"/>
</dbReference>
<keyword evidence="9 16" id="KW-0560">Oxidoreductase</keyword>
<comment type="subcellular location">
    <subcellularLocation>
        <location evidence="1 16">Cytoplasm</location>
    </subcellularLocation>
</comment>
<keyword evidence="10 16" id="KW-1015">Disulfide bond</keyword>
<reference evidence="19 21" key="2">
    <citation type="submission" date="2018-06" db="EMBL/GenBank/DDBJ databases">
        <authorList>
            <consortium name="Pathogen Informatics"/>
            <person name="Doyle S."/>
        </authorList>
    </citation>
    <scope>NUCLEOTIDE SEQUENCE [LARGE SCALE GENOMIC DNA]</scope>
    <source>
        <strain evidence="19 21">NCTC9810</strain>
    </source>
</reference>
<dbReference type="Pfam" id="PF10417">
    <property type="entry name" value="1-cysPrx_C"/>
    <property type="match status" value="1"/>
</dbReference>
<dbReference type="EC" id="1.11.1.26" evidence="4 16"/>
<organism evidence="18 20">
    <name type="scientific">Anaerococcus octavius</name>
    <dbReference type="NCBI Taxonomy" id="54007"/>
    <lineage>
        <taxon>Bacteria</taxon>
        <taxon>Bacillati</taxon>
        <taxon>Bacillota</taxon>
        <taxon>Tissierellia</taxon>
        <taxon>Tissierellales</taxon>
        <taxon>Peptoniphilaceae</taxon>
        <taxon>Anaerococcus</taxon>
    </lineage>
</organism>
<dbReference type="GO" id="GO:0005829">
    <property type="term" value="C:cytosol"/>
    <property type="evidence" value="ECO:0007669"/>
    <property type="project" value="TreeGrafter"/>
</dbReference>
<evidence type="ECO:0000256" key="12">
    <source>
        <dbReference type="ARBA" id="ARBA00032077"/>
    </source>
</evidence>